<comment type="similarity">
    <text evidence="2 4">Belongs to the Mediator complex subunit 20 family.</text>
</comment>
<evidence type="ECO:0000256" key="3">
    <source>
        <dbReference type="ARBA" id="ARBA00023242"/>
    </source>
</evidence>
<accession>A0A0D2X3A4</accession>
<evidence type="ECO:0000313" key="5">
    <source>
        <dbReference type="EMBL" id="KJE93964.1"/>
    </source>
</evidence>
<dbReference type="InterPro" id="IPR013921">
    <property type="entry name" value="Mediator_Med20"/>
</dbReference>
<keyword evidence="4" id="KW-0804">Transcription</keyword>
<dbReference type="OrthoDB" id="1854899at2759"/>
<dbReference type="PhylomeDB" id="A0A0D2X3A4"/>
<protein>
    <recommendedName>
        <fullName evidence="4">Mediator of RNA polymerase II transcription subunit 20</fullName>
    </recommendedName>
    <alternativeName>
        <fullName evidence="4">Mediator complex subunit 20</fullName>
    </alternativeName>
</protein>
<comment type="subunit">
    <text evidence="4">Component of the Mediator complex.</text>
</comment>
<dbReference type="AlphaFoldDB" id="A0A0D2X3A4"/>
<comment type="function">
    <text evidence="4">Component of the Mediator complex, a coactivator involved in the regulated transcription of nearly all RNA polymerase II-dependent genes. Mediator functions as a bridge to convey information from gene-specific regulatory proteins to the basal RNA polymerase II transcription machinery. Mediator is recruited to promoters by direct interactions with regulatory proteins and serves as a scaffold for the assembly of a functional preinitiation complex with RNA polymerase II and the general transcription factors.</text>
</comment>
<gene>
    <name evidence="4" type="primary">MED20</name>
    <name evidence="5" type="ORF">CAOG_004673</name>
</gene>
<evidence type="ECO:0000256" key="2">
    <source>
        <dbReference type="ARBA" id="ARBA00010743"/>
    </source>
</evidence>
<dbReference type="PANTHER" id="PTHR12465">
    <property type="entry name" value="UBIQUITIN SPECIFIC PROTEASE HOMOLOG 49"/>
    <property type="match status" value="1"/>
</dbReference>
<dbReference type="EMBL" id="KE346366">
    <property type="protein sequence ID" value="KJE93964.1"/>
    <property type="molecule type" value="Genomic_DNA"/>
</dbReference>
<dbReference type="Proteomes" id="UP000008743">
    <property type="component" value="Unassembled WGS sequence"/>
</dbReference>
<dbReference type="PANTHER" id="PTHR12465:SF0">
    <property type="entry name" value="MEDIATOR OF RNA POLYMERASE II TRANSCRIPTION SUBUNIT 20"/>
    <property type="match status" value="1"/>
</dbReference>
<comment type="subcellular location">
    <subcellularLocation>
        <location evidence="1 4">Nucleus</location>
    </subcellularLocation>
</comment>
<dbReference type="eggNOG" id="KOG4309">
    <property type="taxonomic scope" value="Eukaryota"/>
</dbReference>
<dbReference type="GO" id="GO:0006357">
    <property type="term" value="P:regulation of transcription by RNA polymerase II"/>
    <property type="evidence" value="ECO:0007669"/>
    <property type="project" value="InterPro"/>
</dbReference>
<reference evidence="6" key="1">
    <citation type="submission" date="2011-02" db="EMBL/GenBank/DDBJ databases">
        <title>The Genome Sequence of Capsaspora owczarzaki ATCC 30864.</title>
        <authorList>
            <person name="Russ C."/>
            <person name="Cuomo C."/>
            <person name="Burger G."/>
            <person name="Gray M.W."/>
            <person name="Holland P.W.H."/>
            <person name="King N."/>
            <person name="Lang F.B.F."/>
            <person name="Roger A.J."/>
            <person name="Ruiz-Trillo I."/>
            <person name="Young S.K."/>
            <person name="Zeng Q."/>
            <person name="Gargeya S."/>
            <person name="Alvarado L."/>
            <person name="Berlin A."/>
            <person name="Chapman S.B."/>
            <person name="Chen Z."/>
            <person name="Freedman E."/>
            <person name="Gellesch M."/>
            <person name="Goldberg J."/>
            <person name="Griggs A."/>
            <person name="Gujja S."/>
            <person name="Heilman E."/>
            <person name="Heiman D."/>
            <person name="Howarth C."/>
            <person name="Mehta T."/>
            <person name="Neiman D."/>
            <person name="Pearson M."/>
            <person name="Roberts A."/>
            <person name="Saif S."/>
            <person name="Shea T."/>
            <person name="Shenoy N."/>
            <person name="Sisk P."/>
            <person name="Stolte C."/>
            <person name="Sykes S."/>
            <person name="White J."/>
            <person name="Yandava C."/>
            <person name="Haas B."/>
            <person name="Nusbaum C."/>
            <person name="Birren B."/>
        </authorList>
    </citation>
    <scope>NUCLEOTIDE SEQUENCE</scope>
    <source>
        <strain evidence="6">ATCC 30864</strain>
    </source>
</reference>
<dbReference type="GO" id="GO:0003713">
    <property type="term" value="F:transcription coactivator activity"/>
    <property type="evidence" value="ECO:0007669"/>
    <property type="project" value="TreeGrafter"/>
</dbReference>
<dbReference type="InParanoid" id="A0A0D2X3A4"/>
<dbReference type="RefSeq" id="XP_004347420.1">
    <property type="nucleotide sequence ID" value="XM_004347370.2"/>
</dbReference>
<evidence type="ECO:0000256" key="4">
    <source>
        <dbReference type="RuleBase" id="RU364152"/>
    </source>
</evidence>
<keyword evidence="6" id="KW-1185">Reference proteome</keyword>
<keyword evidence="3 4" id="KW-0539">Nucleus</keyword>
<dbReference type="Pfam" id="PF08612">
    <property type="entry name" value="Med20"/>
    <property type="match status" value="1"/>
</dbReference>
<name>A0A0D2X3A4_CAPO3</name>
<keyword evidence="4" id="KW-0010">Activator</keyword>
<evidence type="ECO:0000256" key="1">
    <source>
        <dbReference type="ARBA" id="ARBA00004123"/>
    </source>
</evidence>
<organism evidence="5 6">
    <name type="scientific">Capsaspora owczarzaki (strain ATCC 30864)</name>
    <dbReference type="NCBI Taxonomy" id="595528"/>
    <lineage>
        <taxon>Eukaryota</taxon>
        <taxon>Filasterea</taxon>
        <taxon>Capsaspora</taxon>
    </lineage>
</organism>
<keyword evidence="4" id="KW-0805">Transcription regulation</keyword>
<dbReference type="GO" id="GO:0016592">
    <property type="term" value="C:mediator complex"/>
    <property type="evidence" value="ECO:0007669"/>
    <property type="project" value="InterPro"/>
</dbReference>
<evidence type="ECO:0000313" key="6">
    <source>
        <dbReference type="Proteomes" id="UP000008743"/>
    </source>
</evidence>
<proteinExistence type="inferred from homology"/>
<sequence length="262" mass="27094">MPVSTFVHVAGSTTNDELVKRVERVFGVGRSAVWRVEIKPMLPISKPAAAAAATTNAGAGAGAAAAGTGSVASSAQTSAVGAATSGLKRITMIRNQDYPGKMIVLVGGSPAEADDASSASNKNVNAANTNAAAVPGLADTTVLEVDKEFEAVMGWLKTVYQERRPVRIEGSRYDIGDFSVRVGSVIVSQQPRGIAVEVEYKPAVAPDRCNGLLQEFLQLILPGAGVASFDYSLVHLAPNTFTPAHAAYQVAAVLSSRGLLSV</sequence>
<dbReference type="STRING" id="595528.A0A0D2X3A4"/>